<protein>
    <submittedName>
        <fullName evidence="2">AMP-binding protein</fullName>
    </submittedName>
</protein>
<proteinExistence type="predicted"/>
<dbReference type="Proteomes" id="UP001597389">
    <property type="component" value="Unassembled WGS sequence"/>
</dbReference>
<dbReference type="EMBL" id="JBHUJB010000021">
    <property type="protein sequence ID" value="MFD2158254.1"/>
    <property type="molecule type" value="Genomic_DNA"/>
</dbReference>
<keyword evidence="3" id="KW-1185">Reference proteome</keyword>
<dbReference type="Pfam" id="PF00501">
    <property type="entry name" value="AMP-binding"/>
    <property type="match status" value="1"/>
</dbReference>
<gene>
    <name evidence="2" type="ORF">ACFSW8_05035</name>
</gene>
<dbReference type="RefSeq" id="WP_377177602.1">
    <property type="nucleotide sequence ID" value="NZ_JBHUJB010000021.1"/>
</dbReference>
<dbReference type="PANTHER" id="PTHR43201:SF32">
    <property type="entry name" value="2-SUCCINYLBENZOATE--COA LIGASE, CHLOROPLASTIC_PEROXISOMAL"/>
    <property type="match status" value="1"/>
</dbReference>
<sequence length="342" mass="37543">MHNTQVAVNESFGAWCVGQLALLGHVLFQTSGSSGKAKWVALSKSAMLASARAVNTHIGVKDGDSWGLALPIYHVGGFGVLVRSFLNGGRCAVFHRKWDPVAFSKFVYEEHCQHLSLVPTQLVDLVRARCVAPECVDSVVIGGGRLEDRIFEDAKALGWPVLRSYGMTEASSQIATGDNGDGYLRVLEGWSLRLSESGELEWKGKAGLSFYVVQDGSSTGWSIVDPKRSGWFRTQDRVLLRNGEVKVLGRSDHLVKILGELVDIQEIEELVEHHCRCACVIFAQEDQRRGVRLVPVLETDGVATLPPLAGLQRLEAPLYVQSFPRSGLGKIQREKLRAILNV</sequence>
<dbReference type="InterPro" id="IPR042099">
    <property type="entry name" value="ANL_N_sf"/>
</dbReference>
<dbReference type="SUPFAM" id="SSF56801">
    <property type="entry name" value="Acetyl-CoA synthetase-like"/>
    <property type="match status" value="1"/>
</dbReference>
<dbReference type="InterPro" id="IPR000873">
    <property type="entry name" value="AMP-dep_synth/lig_dom"/>
</dbReference>
<evidence type="ECO:0000313" key="3">
    <source>
        <dbReference type="Proteomes" id="UP001597389"/>
    </source>
</evidence>
<evidence type="ECO:0000259" key="1">
    <source>
        <dbReference type="Pfam" id="PF00501"/>
    </source>
</evidence>
<name>A0ABW4Z8F9_9BACT</name>
<dbReference type="Gene3D" id="3.40.50.12780">
    <property type="entry name" value="N-terminal domain of ligase-like"/>
    <property type="match status" value="1"/>
</dbReference>
<feature type="domain" description="AMP-dependent synthetase/ligase" evidence="1">
    <location>
        <begin position="30"/>
        <end position="182"/>
    </location>
</feature>
<organism evidence="2 3">
    <name type="scientific">Rubritalea tangerina</name>
    <dbReference type="NCBI Taxonomy" id="430798"/>
    <lineage>
        <taxon>Bacteria</taxon>
        <taxon>Pseudomonadati</taxon>
        <taxon>Verrucomicrobiota</taxon>
        <taxon>Verrucomicrobiia</taxon>
        <taxon>Verrucomicrobiales</taxon>
        <taxon>Rubritaleaceae</taxon>
        <taxon>Rubritalea</taxon>
    </lineage>
</organism>
<comment type="caution">
    <text evidence="2">The sequence shown here is derived from an EMBL/GenBank/DDBJ whole genome shotgun (WGS) entry which is preliminary data.</text>
</comment>
<accession>A0ABW4Z8F9</accession>
<dbReference type="PANTHER" id="PTHR43201">
    <property type="entry name" value="ACYL-COA SYNTHETASE"/>
    <property type="match status" value="1"/>
</dbReference>
<evidence type="ECO:0000313" key="2">
    <source>
        <dbReference type="EMBL" id="MFD2158254.1"/>
    </source>
</evidence>
<reference evidence="3" key="1">
    <citation type="journal article" date="2019" name="Int. J. Syst. Evol. Microbiol.">
        <title>The Global Catalogue of Microorganisms (GCM) 10K type strain sequencing project: providing services to taxonomists for standard genome sequencing and annotation.</title>
        <authorList>
            <consortium name="The Broad Institute Genomics Platform"/>
            <consortium name="The Broad Institute Genome Sequencing Center for Infectious Disease"/>
            <person name="Wu L."/>
            <person name="Ma J."/>
        </authorList>
    </citation>
    <scope>NUCLEOTIDE SEQUENCE [LARGE SCALE GENOMIC DNA]</scope>
    <source>
        <strain evidence="3">CCUG 57942</strain>
    </source>
</reference>